<keyword evidence="4" id="KW-1185">Reference proteome</keyword>
<dbReference type="Proteomes" id="UP001320876">
    <property type="component" value="Unassembled WGS sequence"/>
</dbReference>
<dbReference type="SUPFAM" id="SSF51126">
    <property type="entry name" value="Pectin lyase-like"/>
    <property type="match status" value="1"/>
</dbReference>
<name>A0ABT3GC43_9BACT</name>
<comment type="caution">
    <text evidence="3">The sequence shown here is derived from an EMBL/GenBank/DDBJ whole genome shotgun (WGS) entry which is preliminary data.</text>
</comment>
<evidence type="ECO:0000256" key="1">
    <source>
        <dbReference type="ARBA" id="ARBA00022729"/>
    </source>
</evidence>
<reference evidence="3 4" key="1">
    <citation type="submission" date="2022-10" db="EMBL/GenBank/DDBJ databases">
        <title>Luteolibacter arcticus strain CCTCC AB 2014275, whole genome shotgun sequencing project.</title>
        <authorList>
            <person name="Zhao G."/>
            <person name="Shen L."/>
        </authorList>
    </citation>
    <scope>NUCLEOTIDE SEQUENCE [LARGE SCALE GENOMIC DNA]</scope>
    <source>
        <strain evidence="3 4">CCTCC AB 2014275</strain>
    </source>
</reference>
<keyword evidence="1 2" id="KW-0732">Signal</keyword>
<evidence type="ECO:0000256" key="2">
    <source>
        <dbReference type="SAM" id="SignalP"/>
    </source>
</evidence>
<sequence>MRAPSPWPALTTPVLPALLLSTAALHAQNSWLPSGGGAWGTPGNWTTGVPIAGDNIAIGNTSAATITLDGNRVGTTLALNNTAALTLSANGANRTLILSGGMTVSGSGGVVIGSTNTNQGVSLTATTLTKTGSGTLEIANSSTIGNVFLEGGDTIIRNANALGTTGTITLGAASGTAGASLRGSAVTLAKSIVLGGSSGTLMLYNLGFSTTTYTGGITGTNNLRIDSVISGGSGGTTFSTGAINNAGTLSFVNSGNATLDGVTGTITVNSAIGSNVTAVSLSNNTTATAGITKGAQLTVFGSSANAYTGNTTVNAGATLRLSASNVLPDGAGKGSVAVNGTLDMRGDETVNGLSGSGVITRGATGTSVLTVGSNNASSTFSGALQNGSGTLALTKTGSGTLALSTANSYSGTTSLGNGSGILAISHGQALGTGSVSLTKGGTGLGTLELSNDITVANHFTITSATGFGGGGSAHIRNASGDNTISGNLTLNASGGNGINIESASGMLTLSGNITSTVADNTRQLGLGGAGDGEVTGSIANTGANAFSVIKSGTGTWTISGTATYTGTTNINGGTFRVNTTLSGTSGVTIGAGATLEGIGSISTGTLAFGGAGTLSAGNSIGTLGLNAADLTGGTLRVEFGTGSIDLINVAGLLDLTGSTVDFSQLTGALDGVSPYTFANYGSLSGTFADVLNLPDGYELDYGTGTTSALTLIAVPEPRVALLAGAGLLCNLRRRRMPKR</sequence>
<dbReference type="NCBIfam" id="TIGR02601">
    <property type="entry name" value="autotrns_rpt"/>
    <property type="match status" value="2"/>
</dbReference>
<accession>A0ABT3GC43</accession>
<proteinExistence type="predicted"/>
<protein>
    <submittedName>
        <fullName evidence="3">Autotransporter-associated beta strand repeat-containing protein</fullName>
    </submittedName>
</protein>
<feature type="chain" id="PRO_5045446877" evidence="2">
    <location>
        <begin position="28"/>
        <end position="739"/>
    </location>
</feature>
<organism evidence="3 4">
    <name type="scientific">Luteolibacter arcticus</name>
    <dbReference type="NCBI Taxonomy" id="1581411"/>
    <lineage>
        <taxon>Bacteria</taxon>
        <taxon>Pseudomonadati</taxon>
        <taxon>Verrucomicrobiota</taxon>
        <taxon>Verrucomicrobiia</taxon>
        <taxon>Verrucomicrobiales</taxon>
        <taxon>Verrucomicrobiaceae</taxon>
        <taxon>Luteolibacter</taxon>
    </lineage>
</organism>
<dbReference type="EMBL" id="JAPDDT010000001">
    <property type="protein sequence ID" value="MCW1921196.1"/>
    <property type="molecule type" value="Genomic_DNA"/>
</dbReference>
<dbReference type="Pfam" id="PF12951">
    <property type="entry name" value="PATR"/>
    <property type="match status" value="4"/>
</dbReference>
<dbReference type="RefSeq" id="WP_264485305.1">
    <property type="nucleotide sequence ID" value="NZ_JAPDDT010000001.1"/>
</dbReference>
<evidence type="ECO:0000313" key="4">
    <source>
        <dbReference type="Proteomes" id="UP001320876"/>
    </source>
</evidence>
<gene>
    <name evidence="3" type="ORF">OKA05_01445</name>
</gene>
<evidence type="ECO:0000313" key="3">
    <source>
        <dbReference type="EMBL" id="MCW1921196.1"/>
    </source>
</evidence>
<dbReference type="InterPro" id="IPR011050">
    <property type="entry name" value="Pectin_lyase_fold/virulence"/>
</dbReference>
<feature type="signal peptide" evidence="2">
    <location>
        <begin position="1"/>
        <end position="27"/>
    </location>
</feature>
<dbReference type="InterPro" id="IPR013425">
    <property type="entry name" value="Autotrns_rpt"/>
</dbReference>